<dbReference type="GO" id="GO:0009254">
    <property type="term" value="P:peptidoglycan turnover"/>
    <property type="evidence" value="ECO:0007669"/>
    <property type="project" value="InterPro"/>
</dbReference>
<keyword evidence="1" id="KW-0119">Carbohydrate metabolism</keyword>
<reference evidence="2 3" key="1">
    <citation type="submission" date="2015-02" db="EMBL/GenBank/DDBJ databases">
        <title>Genome Sequence of Jannaschia aquimarina DSM28248, a member of the Roseobacter clade.</title>
        <authorList>
            <person name="Voget S."/>
            <person name="Daniel R."/>
        </authorList>
    </citation>
    <scope>NUCLEOTIDE SEQUENCE [LARGE SCALE GENOMIC DNA]</scope>
    <source>
        <strain evidence="2 3">GSW-M26</strain>
    </source>
</reference>
<dbReference type="GO" id="GO:0006040">
    <property type="term" value="P:amino sugar metabolic process"/>
    <property type="evidence" value="ECO:0007669"/>
    <property type="project" value="InterPro"/>
</dbReference>
<sequence length="178" mass="18461">MGEPFDRDGWLAREGEACPELVEAVLRHPYFLRIPPKSLDRDAFREAGARIDTLPPSHAAATWVAVIAASVAQGIGHCPTPPSRVLITGGGRHNPAIMAALAKDLACPVEPVEAVGLDGDMLEAQAFAFMAVRVARGLPTSFPTTTGVAASVGGGTISDPTGTLAARAGGAGHHVRRR</sequence>
<dbReference type="STRING" id="935700.jaqu_34780"/>
<accession>A0A0D1EG23</accession>
<dbReference type="PATRIC" id="fig|935700.4.peg.3587"/>
<evidence type="ECO:0000256" key="1">
    <source>
        <dbReference type="ARBA" id="ARBA00023277"/>
    </source>
</evidence>
<name>A0A0D1EG23_9RHOB</name>
<dbReference type="GO" id="GO:0016773">
    <property type="term" value="F:phosphotransferase activity, alcohol group as acceptor"/>
    <property type="evidence" value="ECO:0007669"/>
    <property type="project" value="InterPro"/>
</dbReference>
<dbReference type="PANTHER" id="PTHR30605">
    <property type="entry name" value="ANHYDRO-N-ACETYLMURAMIC ACID KINASE"/>
    <property type="match status" value="1"/>
</dbReference>
<dbReference type="InterPro" id="IPR043129">
    <property type="entry name" value="ATPase_NBD"/>
</dbReference>
<dbReference type="SUPFAM" id="SSF53067">
    <property type="entry name" value="Actin-like ATPase domain"/>
    <property type="match status" value="1"/>
</dbReference>
<gene>
    <name evidence="2" type="primary">anmK</name>
    <name evidence="2" type="ORF">jaqu_34780</name>
</gene>
<keyword evidence="3" id="KW-1185">Reference proteome</keyword>
<dbReference type="EC" id="2.7.1.170" evidence="2"/>
<comment type="caution">
    <text evidence="2">The sequence shown here is derived from an EMBL/GenBank/DDBJ whole genome shotgun (WGS) entry which is preliminary data.</text>
</comment>
<protein>
    <submittedName>
        <fullName evidence="2">AnmK protein</fullName>
        <ecNumber evidence="2">2.7.1.170</ecNumber>
    </submittedName>
</protein>
<dbReference type="Gene3D" id="3.30.420.40">
    <property type="match status" value="2"/>
</dbReference>
<dbReference type="InterPro" id="IPR005338">
    <property type="entry name" value="Anhydro_N_Ac-Mur_kinase"/>
</dbReference>
<organism evidence="2 3">
    <name type="scientific">Jannaschia aquimarina</name>
    <dbReference type="NCBI Taxonomy" id="935700"/>
    <lineage>
        <taxon>Bacteria</taxon>
        <taxon>Pseudomonadati</taxon>
        <taxon>Pseudomonadota</taxon>
        <taxon>Alphaproteobacteria</taxon>
        <taxon>Rhodobacterales</taxon>
        <taxon>Roseobacteraceae</taxon>
        <taxon>Jannaschia</taxon>
    </lineage>
</organism>
<evidence type="ECO:0000313" key="2">
    <source>
        <dbReference type="EMBL" id="KIT14790.1"/>
    </source>
</evidence>
<dbReference type="Proteomes" id="UP000032232">
    <property type="component" value="Unassembled WGS sequence"/>
</dbReference>
<proteinExistence type="predicted"/>
<dbReference type="Pfam" id="PF03702">
    <property type="entry name" value="AnmK"/>
    <property type="match status" value="1"/>
</dbReference>
<dbReference type="AlphaFoldDB" id="A0A0D1EG23"/>
<evidence type="ECO:0000313" key="3">
    <source>
        <dbReference type="Proteomes" id="UP000032232"/>
    </source>
</evidence>
<dbReference type="EMBL" id="JYFE01000061">
    <property type="protein sequence ID" value="KIT14790.1"/>
    <property type="molecule type" value="Genomic_DNA"/>
</dbReference>
<keyword evidence="2" id="KW-0808">Transferase</keyword>
<dbReference type="GO" id="GO:0005524">
    <property type="term" value="F:ATP binding"/>
    <property type="evidence" value="ECO:0007669"/>
    <property type="project" value="InterPro"/>
</dbReference>
<dbReference type="PANTHER" id="PTHR30605:SF0">
    <property type="entry name" value="ANHYDRO-N-ACETYLMURAMIC ACID KINASE"/>
    <property type="match status" value="1"/>
</dbReference>